<dbReference type="Gene3D" id="3.90.280.10">
    <property type="entry name" value="PEBP-like"/>
    <property type="match status" value="1"/>
</dbReference>
<dbReference type="InterPro" id="IPR035810">
    <property type="entry name" value="PEBP_euk"/>
</dbReference>
<feature type="compositionally biased region" description="Basic and acidic residues" evidence="2">
    <location>
        <begin position="1"/>
        <end position="13"/>
    </location>
</feature>
<dbReference type="InterPro" id="IPR001858">
    <property type="entry name" value="Phosphatidylethanolamine-bd_CS"/>
</dbReference>
<dbReference type="CDD" id="cd00866">
    <property type="entry name" value="PEBP_euk"/>
    <property type="match status" value="1"/>
</dbReference>
<dbReference type="OrthoDB" id="2506647at2759"/>
<organism evidence="4 5">
    <name type="scientific">Trichogramma brassicae</name>
    <dbReference type="NCBI Taxonomy" id="86971"/>
    <lineage>
        <taxon>Eukaryota</taxon>
        <taxon>Metazoa</taxon>
        <taxon>Ecdysozoa</taxon>
        <taxon>Arthropoda</taxon>
        <taxon>Hexapoda</taxon>
        <taxon>Insecta</taxon>
        <taxon>Pterygota</taxon>
        <taxon>Neoptera</taxon>
        <taxon>Endopterygota</taxon>
        <taxon>Hymenoptera</taxon>
        <taxon>Apocrita</taxon>
        <taxon>Proctotrupomorpha</taxon>
        <taxon>Chalcidoidea</taxon>
        <taxon>Trichogrammatidae</taxon>
        <taxon>Trichogramma</taxon>
    </lineage>
</organism>
<proteinExistence type="inferred from homology"/>
<dbReference type="PROSITE" id="PS01220">
    <property type="entry name" value="PBP"/>
    <property type="match status" value="1"/>
</dbReference>
<keyword evidence="3" id="KW-0812">Transmembrane</keyword>
<sequence length="431" mass="50101">MKREKEKERDRQHRQLYYIERGSVQEEKKSEKHQLRNKARATRKLGVRSKRRRRRKGKQRLYSEETSTKTQYTDLVQLSLTRRRRRENGTVDAAQEWGVASSLCSPSSAAVHFNSETISLDTSGRDFMHVCRPTPRHKKLSKSREPHEQPIYSPQSSYSAAYLLHSTLNGHVNVVHDRIKPFECDTCHKSFGYKGAKEYIKMSDGIRRKCKKYMHVNSRVQHCAAYTYLPLLVFCATIVFVFAAADDDDLEKRYMDFEVIPDVIEKTPISLLQVTFNDKNIGFADELKPREVKDEPQVGWQLDSTKLYTLLLTDPDAPSREDTKWREVLHWAVVNIPGNDFSKGETLADYLSSGPPEGTGLHRYVFAVYEQPSKLDVDEKHIDKTRIPERLSFSSKKFTEKYNLGLIVAGNMYQAQFDDYVPELYETLKWE</sequence>
<dbReference type="EMBL" id="CADCXV010000840">
    <property type="protein sequence ID" value="CAB0036971.1"/>
    <property type="molecule type" value="Genomic_DNA"/>
</dbReference>
<protein>
    <recommendedName>
        <fullName evidence="6">Phosphatidylethanolamine-binding protein</fullName>
    </recommendedName>
</protein>
<feature type="compositionally biased region" description="Basic residues" evidence="2">
    <location>
        <begin position="35"/>
        <end position="59"/>
    </location>
</feature>
<evidence type="ECO:0000256" key="2">
    <source>
        <dbReference type="SAM" id="MobiDB-lite"/>
    </source>
</evidence>
<evidence type="ECO:0000313" key="4">
    <source>
        <dbReference type="EMBL" id="CAB0036971.1"/>
    </source>
</evidence>
<feature type="compositionally biased region" description="Basic and acidic residues" evidence="2">
    <location>
        <begin position="23"/>
        <end position="34"/>
    </location>
</feature>
<keyword evidence="3" id="KW-1133">Transmembrane helix</keyword>
<dbReference type="Proteomes" id="UP000479190">
    <property type="component" value="Unassembled WGS sequence"/>
</dbReference>
<evidence type="ECO:0000313" key="5">
    <source>
        <dbReference type="Proteomes" id="UP000479190"/>
    </source>
</evidence>
<dbReference type="AlphaFoldDB" id="A0A6H5IQM1"/>
<dbReference type="Pfam" id="PF01161">
    <property type="entry name" value="PBP"/>
    <property type="match status" value="1"/>
</dbReference>
<accession>A0A6H5IQM1</accession>
<keyword evidence="5" id="KW-1185">Reference proteome</keyword>
<gene>
    <name evidence="4" type="ORF">TBRA_LOCUS8809</name>
</gene>
<feature type="transmembrane region" description="Helical" evidence="3">
    <location>
        <begin position="225"/>
        <end position="245"/>
    </location>
</feature>
<keyword evidence="3" id="KW-0472">Membrane</keyword>
<evidence type="ECO:0000256" key="3">
    <source>
        <dbReference type="SAM" id="Phobius"/>
    </source>
</evidence>
<feature type="region of interest" description="Disordered" evidence="2">
    <location>
        <begin position="1"/>
        <end position="68"/>
    </location>
</feature>
<dbReference type="SUPFAM" id="SSF49777">
    <property type="entry name" value="PEBP-like"/>
    <property type="match status" value="1"/>
</dbReference>
<dbReference type="InterPro" id="IPR008914">
    <property type="entry name" value="PEBP"/>
</dbReference>
<dbReference type="InterPro" id="IPR036610">
    <property type="entry name" value="PEBP-like_sf"/>
</dbReference>
<reference evidence="4 5" key="1">
    <citation type="submission" date="2020-02" db="EMBL/GenBank/DDBJ databases">
        <authorList>
            <person name="Ferguson B K."/>
        </authorList>
    </citation>
    <scope>NUCLEOTIDE SEQUENCE [LARGE SCALE GENOMIC DNA]</scope>
</reference>
<evidence type="ECO:0008006" key="6">
    <source>
        <dbReference type="Google" id="ProtNLM"/>
    </source>
</evidence>
<evidence type="ECO:0000256" key="1">
    <source>
        <dbReference type="ARBA" id="ARBA00007091"/>
    </source>
</evidence>
<name>A0A6H5IQM1_9HYME</name>
<dbReference type="PANTHER" id="PTHR11362">
    <property type="entry name" value="PHOSPHATIDYLETHANOLAMINE-BINDING PROTEIN"/>
    <property type="match status" value="1"/>
</dbReference>
<dbReference type="PANTHER" id="PTHR11362:SF82">
    <property type="entry name" value="PHOSPHATIDYLETHANOLAMINE-BINDING PROTEIN 4"/>
    <property type="match status" value="1"/>
</dbReference>
<comment type="similarity">
    <text evidence="1">Belongs to the phosphatidylethanolamine-binding protein family.</text>
</comment>